<sequence length="230" mass="25233">MGESETIICPFPASLRELDVCLETSMKSMGLLSNLTSLTTLKLRDCCNLTVDGFNPLIAVNLVQLQVCGCNTLAAADMLSEVASHSQRAKLLPAGYISRLEKLSVDDICGLLVAPICSLLAPALHTLEFLFDESMESLTEEQEKALQLLTSLQNLSFYYCKGLQSLPQGLHCLSSLKELSVIGCEEIQSLPKEGLPLSLRTLYMRGHSAEIEEKIEKMKRSNPDLSVSYC</sequence>
<name>A0A453MMJ8_AEGTS</name>
<keyword evidence="2" id="KW-1185">Reference proteome</keyword>
<reference evidence="2" key="2">
    <citation type="journal article" date="2017" name="Nat. Plants">
        <title>The Aegilops tauschii genome reveals multiple impacts of transposons.</title>
        <authorList>
            <person name="Zhao G."/>
            <person name="Zou C."/>
            <person name="Li K."/>
            <person name="Wang K."/>
            <person name="Li T."/>
            <person name="Gao L."/>
            <person name="Zhang X."/>
            <person name="Wang H."/>
            <person name="Yang Z."/>
            <person name="Liu X."/>
            <person name="Jiang W."/>
            <person name="Mao L."/>
            <person name="Kong X."/>
            <person name="Jiao Y."/>
            <person name="Jia J."/>
        </authorList>
    </citation>
    <scope>NUCLEOTIDE SEQUENCE [LARGE SCALE GENOMIC DNA]</scope>
    <source>
        <strain evidence="2">cv. AL8/78</strain>
    </source>
</reference>
<proteinExistence type="predicted"/>
<reference evidence="1" key="4">
    <citation type="submission" date="2019-03" db="UniProtKB">
        <authorList>
            <consortium name="EnsemblPlants"/>
        </authorList>
    </citation>
    <scope>IDENTIFICATION</scope>
</reference>
<accession>A0A453MMJ8</accession>
<dbReference type="Gramene" id="AET5Gv21239900.8">
    <property type="protein sequence ID" value="AET5Gv21239900.8"/>
    <property type="gene ID" value="AET5Gv21239900"/>
</dbReference>
<dbReference type="PANTHER" id="PTHR36766:SF30">
    <property type="entry name" value="TIR-NBS TYPE DISEASE RESISTANCE PROTEIN-RELATED"/>
    <property type="match status" value="1"/>
</dbReference>
<dbReference type="SUPFAM" id="SSF52058">
    <property type="entry name" value="L domain-like"/>
    <property type="match status" value="1"/>
</dbReference>
<evidence type="ECO:0000313" key="2">
    <source>
        <dbReference type="Proteomes" id="UP000015105"/>
    </source>
</evidence>
<dbReference type="AlphaFoldDB" id="A0A453MMJ8"/>
<dbReference type="Gene3D" id="3.80.10.10">
    <property type="entry name" value="Ribonuclease Inhibitor"/>
    <property type="match status" value="1"/>
</dbReference>
<organism evidence="1 2">
    <name type="scientific">Aegilops tauschii subsp. strangulata</name>
    <name type="common">Goatgrass</name>
    <dbReference type="NCBI Taxonomy" id="200361"/>
    <lineage>
        <taxon>Eukaryota</taxon>
        <taxon>Viridiplantae</taxon>
        <taxon>Streptophyta</taxon>
        <taxon>Embryophyta</taxon>
        <taxon>Tracheophyta</taxon>
        <taxon>Spermatophyta</taxon>
        <taxon>Magnoliopsida</taxon>
        <taxon>Liliopsida</taxon>
        <taxon>Poales</taxon>
        <taxon>Poaceae</taxon>
        <taxon>BOP clade</taxon>
        <taxon>Pooideae</taxon>
        <taxon>Triticodae</taxon>
        <taxon>Triticeae</taxon>
        <taxon>Triticinae</taxon>
        <taxon>Aegilops</taxon>
    </lineage>
</organism>
<protein>
    <submittedName>
        <fullName evidence="1">Uncharacterized protein</fullName>
    </submittedName>
</protein>
<reference evidence="1" key="5">
    <citation type="journal article" date="2021" name="G3 (Bethesda)">
        <title>Aegilops tauschii genome assembly Aet v5.0 features greater sequence contiguity and improved annotation.</title>
        <authorList>
            <person name="Wang L."/>
            <person name="Zhu T."/>
            <person name="Rodriguez J.C."/>
            <person name="Deal K.R."/>
            <person name="Dubcovsky J."/>
            <person name="McGuire P.E."/>
            <person name="Lux T."/>
            <person name="Spannagl M."/>
            <person name="Mayer K.F.X."/>
            <person name="Baldrich P."/>
            <person name="Meyers B.C."/>
            <person name="Huo N."/>
            <person name="Gu Y.Q."/>
            <person name="Zhou H."/>
            <person name="Devos K.M."/>
            <person name="Bennetzen J.L."/>
            <person name="Unver T."/>
            <person name="Budak H."/>
            <person name="Gulick P.J."/>
            <person name="Galiba G."/>
            <person name="Kalapos B."/>
            <person name="Nelson D.R."/>
            <person name="Li P."/>
            <person name="You F.M."/>
            <person name="Luo M.C."/>
            <person name="Dvorak J."/>
        </authorList>
    </citation>
    <scope>NUCLEOTIDE SEQUENCE [LARGE SCALE GENOMIC DNA]</scope>
    <source>
        <strain evidence="1">cv. AL8/78</strain>
    </source>
</reference>
<evidence type="ECO:0000313" key="1">
    <source>
        <dbReference type="EnsemblPlants" id="AET5Gv21239900.8"/>
    </source>
</evidence>
<dbReference type="EnsemblPlants" id="AET5Gv21239900.8">
    <property type="protein sequence ID" value="AET5Gv21239900.8"/>
    <property type="gene ID" value="AET5Gv21239900"/>
</dbReference>
<reference evidence="2" key="1">
    <citation type="journal article" date="2014" name="Science">
        <title>Ancient hybridizations among the ancestral genomes of bread wheat.</title>
        <authorList>
            <consortium name="International Wheat Genome Sequencing Consortium,"/>
            <person name="Marcussen T."/>
            <person name="Sandve S.R."/>
            <person name="Heier L."/>
            <person name="Spannagl M."/>
            <person name="Pfeifer M."/>
            <person name="Jakobsen K.S."/>
            <person name="Wulff B.B."/>
            <person name="Steuernagel B."/>
            <person name="Mayer K.F."/>
            <person name="Olsen O.A."/>
        </authorList>
    </citation>
    <scope>NUCLEOTIDE SEQUENCE [LARGE SCALE GENOMIC DNA]</scope>
    <source>
        <strain evidence="2">cv. AL8/78</strain>
    </source>
</reference>
<reference evidence="1" key="3">
    <citation type="journal article" date="2017" name="Nature">
        <title>Genome sequence of the progenitor of the wheat D genome Aegilops tauschii.</title>
        <authorList>
            <person name="Luo M.C."/>
            <person name="Gu Y.Q."/>
            <person name="Puiu D."/>
            <person name="Wang H."/>
            <person name="Twardziok S.O."/>
            <person name="Deal K.R."/>
            <person name="Huo N."/>
            <person name="Zhu T."/>
            <person name="Wang L."/>
            <person name="Wang Y."/>
            <person name="McGuire P.E."/>
            <person name="Liu S."/>
            <person name="Long H."/>
            <person name="Ramasamy R.K."/>
            <person name="Rodriguez J.C."/>
            <person name="Van S.L."/>
            <person name="Yuan L."/>
            <person name="Wang Z."/>
            <person name="Xia Z."/>
            <person name="Xiao L."/>
            <person name="Anderson O.D."/>
            <person name="Ouyang S."/>
            <person name="Liang Y."/>
            <person name="Zimin A.V."/>
            <person name="Pertea G."/>
            <person name="Qi P."/>
            <person name="Bennetzen J.L."/>
            <person name="Dai X."/>
            <person name="Dawson M.W."/>
            <person name="Muller H.G."/>
            <person name="Kugler K."/>
            <person name="Rivarola-Duarte L."/>
            <person name="Spannagl M."/>
            <person name="Mayer K.F.X."/>
            <person name="Lu F.H."/>
            <person name="Bevan M.W."/>
            <person name="Leroy P."/>
            <person name="Li P."/>
            <person name="You F.M."/>
            <person name="Sun Q."/>
            <person name="Liu Z."/>
            <person name="Lyons E."/>
            <person name="Wicker T."/>
            <person name="Salzberg S.L."/>
            <person name="Devos K.M."/>
            <person name="Dvorak J."/>
        </authorList>
    </citation>
    <scope>NUCLEOTIDE SEQUENCE [LARGE SCALE GENOMIC DNA]</scope>
    <source>
        <strain evidence="1">cv. AL8/78</strain>
    </source>
</reference>
<dbReference type="InterPro" id="IPR032675">
    <property type="entry name" value="LRR_dom_sf"/>
</dbReference>
<dbReference type="PANTHER" id="PTHR36766">
    <property type="entry name" value="PLANT BROAD-SPECTRUM MILDEW RESISTANCE PROTEIN RPW8"/>
    <property type="match status" value="1"/>
</dbReference>
<dbReference type="Proteomes" id="UP000015105">
    <property type="component" value="Chromosome 5D"/>
</dbReference>